<dbReference type="Pfam" id="PF23607">
    <property type="entry name" value="WZC_N"/>
    <property type="match status" value="1"/>
</dbReference>
<evidence type="ECO:0000256" key="3">
    <source>
        <dbReference type="ARBA" id="ARBA00022475"/>
    </source>
</evidence>
<dbReference type="CDD" id="cd05387">
    <property type="entry name" value="BY-kinase"/>
    <property type="match status" value="1"/>
</dbReference>
<keyword evidence="3" id="KW-1003">Cell membrane</keyword>
<dbReference type="InterPro" id="IPR032807">
    <property type="entry name" value="GNVR"/>
</dbReference>
<dbReference type="GO" id="GO:0004713">
    <property type="term" value="F:protein tyrosine kinase activity"/>
    <property type="evidence" value="ECO:0007669"/>
    <property type="project" value="UniProtKB-KW"/>
</dbReference>
<evidence type="ECO:0000259" key="22">
    <source>
        <dbReference type="Pfam" id="PF13807"/>
    </source>
</evidence>
<evidence type="ECO:0000256" key="7">
    <source>
        <dbReference type="ARBA" id="ARBA00022741"/>
    </source>
</evidence>
<feature type="domain" description="Tyrosine-protein kinase G-rich" evidence="22">
    <location>
        <begin position="389"/>
        <end position="469"/>
    </location>
</feature>
<keyword evidence="11 19" id="KW-0472">Membrane</keyword>
<dbReference type="Proteomes" id="UP000199365">
    <property type="component" value="Unassembled WGS sequence"/>
</dbReference>
<evidence type="ECO:0000256" key="12">
    <source>
        <dbReference type="ARBA" id="ARBA00023137"/>
    </source>
</evidence>
<sequence>MNTNTGRGALNQDEGGDIDFSSLIDTLVNDWRRIAVSALVVFVVACAYIVVAKPVFQSSILIEVEDNPDASAKNLLGDISSLFNVKASSDAEIQILGSMMIVGGTVDNLALFVDAKPKYFPLLGRFIARHNSGLSTPGLLGWGGYAWGTESIEVPKFDVPRTFEDDKFTLLNLGEGRYRIDGSDLDHAVEDQVGRSLVIQTAKGPITLEVKNIYAKPGAAFSLTRHARLETISNLQDALNIAEQGKDSGVISAELKDNDPIRVASIVNEIGRLYVKQNVERRAEEAEKSLQFLESQVPIFRNQLDDAERRYNEARMQTGTLDLDAEAKIILQQATDVESRRLQLVQQRRALSVDFVKGHPEVAMLDAQIAALTDQEKQIQQRIRSLPRTEQVVVRLMRDVQVDTTLYTALLDNVQQLRLLKAGKVGNVRLIDNGVVPDDPVRPKPKLILPLAVVLGVLLGAIVALVREALFRGISDAHEIESHAGLSVYAAVPYSVHEERASAIARRKGTSVPLLAKAHPHEPAIESLRSFRTALQFALVEARNNVVLISGPAPGVGKSFISANFGAVMAAAGKSVVVVDCDLRKGRLHEYFGTERKRGVSDLIAGTASLEEAIRPGSNGMPDFLPTGTLPPNPAELLLNERLSALIKDLSAKYDLVVIDSPPVLVATDTAVVAPQAGVVFLIAMAGQSKIGEIVESRKRLAQSGVSINGVLLNAVRPRSGRYGYGSKYGAYRYVAYAYRSDRKEVSGL</sequence>
<feature type="transmembrane region" description="Helical" evidence="19">
    <location>
        <begin position="31"/>
        <end position="51"/>
    </location>
</feature>
<keyword evidence="18" id="KW-0175">Coiled coil</keyword>
<keyword evidence="12" id="KW-0829">Tyrosine-protein kinase</keyword>
<dbReference type="InterPro" id="IPR003856">
    <property type="entry name" value="LPS_length_determ_N"/>
</dbReference>
<dbReference type="AlphaFoldDB" id="A0A1H1KMS6"/>
<evidence type="ECO:0000313" key="23">
    <source>
        <dbReference type="EMBL" id="SDR63075.1"/>
    </source>
</evidence>
<dbReference type="GO" id="GO:0042802">
    <property type="term" value="F:identical protein binding"/>
    <property type="evidence" value="ECO:0007669"/>
    <property type="project" value="UniProtKB-ARBA"/>
</dbReference>
<evidence type="ECO:0000256" key="1">
    <source>
        <dbReference type="ARBA" id="ARBA00004429"/>
    </source>
</evidence>
<comment type="subcellular location">
    <subcellularLocation>
        <location evidence="1">Cell inner membrane</location>
        <topology evidence="1">Multi-pass membrane protein</topology>
    </subcellularLocation>
</comment>
<evidence type="ECO:0000256" key="19">
    <source>
        <dbReference type="SAM" id="Phobius"/>
    </source>
</evidence>
<dbReference type="SUPFAM" id="SSF52540">
    <property type="entry name" value="P-loop containing nucleoside triphosphate hydrolases"/>
    <property type="match status" value="1"/>
</dbReference>
<evidence type="ECO:0000256" key="16">
    <source>
        <dbReference type="ARBA" id="ARBA00067833"/>
    </source>
</evidence>
<evidence type="ECO:0000259" key="20">
    <source>
        <dbReference type="Pfam" id="PF02706"/>
    </source>
</evidence>
<keyword evidence="7" id="KW-0547">Nucleotide-binding</keyword>
<accession>A0A1H1KMS6</accession>
<evidence type="ECO:0000256" key="15">
    <source>
        <dbReference type="ARBA" id="ARBA00054296"/>
    </source>
</evidence>
<evidence type="ECO:0000256" key="6">
    <source>
        <dbReference type="ARBA" id="ARBA00022692"/>
    </source>
</evidence>
<organism evidence="23 24">
    <name type="scientific">Paraburkholderia tuberum</name>
    <dbReference type="NCBI Taxonomy" id="157910"/>
    <lineage>
        <taxon>Bacteria</taxon>
        <taxon>Pseudomonadati</taxon>
        <taxon>Pseudomonadota</taxon>
        <taxon>Betaproteobacteria</taxon>
        <taxon>Burkholderiales</taxon>
        <taxon>Burkholderiaceae</taxon>
        <taxon>Paraburkholderia</taxon>
    </lineage>
</organism>
<evidence type="ECO:0000256" key="8">
    <source>
        <dbReference type="ARBA" id="ARBA00022777"/>
    </source>
</evidence>
<dbReference type="FunFam" id="3.40.50.300:FF:000527">
    <property type="entry name" value="Tyrosine-protein kinase etk"/>
    <property type="match status" value="1"/>
</dbReference>
<evidence type="ECO:0000256" key="10">
    <source>
        <dbReference type="ARBA" id="ARBA00022989"/>
    </source>
</evidence>
<dbReference type="GO" id="GO:0005886">
    <property type="term" value="C:plasma membrane"/>
    <property type="evidence" value="ECO:0007669"/>
    <property type="project" value="UniProtKB-SubCell"/>
</dbReference>
<keyword evidence="10 19" id="KW-1133">Transmembrane helix</keyword>
<dbReference type="InterPro" id="IPR005702">
    <property type="entry name" value="Wzc-like_C"/>
</dbReference>
<gene>
    <name evidence="23" type="ORF">SAMN05445850_8611</name>
</gene>
<dbReference type="STRING" id="157910.SAMN05445850_8611"/>
<dbReference type="InterPro" id="IPR025669">
    <property type="entry name" value="AAA_dom"/>
</dbReference>
<evidence type="ECO:0000256" key="5">
    <source>
        <dbReference type="ARBA" id="ARBA00022679"/>
    </source>
</evidence>
<evidence type="ECO:0000256" key="2">
    <source>
        <dbReference type="ARBA" id="ARBA00008883"/>
    </source>
</evidence>
<dbReference type="Gene3D" id="3.40.50.300">
    <property type="entry name" value="P-loop containing nucleotide triphosphate hydrolases"/>
    <property type="match status" value="1"/>
</dbReference>
<dbReference type="PANTHER" id="PTHR32309">
    <property type="entry name" value="TYROSINE-PROTEIN KINASE"/>
    <property type="match status" value="1"/>
</dbReference>
<dbReference type="Pfam" id="PF13614">
    <property type="entry name" value="AAA_31"/>
    <property type="match status" value="1"/>
</dbReference>
<keyword evidence="8 23" id="KW-0418">Kinase</keyword>
<dbReference type="GO" id="GO:0000271">
    <property type="term" value="P:polysaccharide biosynthetic process"/>
    <property type="evidence" value="ECO:0007669"/>
    <property type="project" value="UniProtKB-KW"/>
</dbReference>
<comment type="catalytic activity">
    <reaction evidence="14">
        <text>L-tyrosyl-[protein] + ATP = O-phospho-L-tyrosyl-[protein] + ADP + H(+)</text>
        <dbReference type="Rhea" id="RHEA:10596"/>
        <dbReference type="Rhea" id="RHEA-COMP:10136"/>
        <dbReference type="Rhea" id="RHEA-COMP:20101"/>
        <dbReference type="ChEBI" id="CHEBI:15378"/>
        <dbReference type="ChEBI" id="CHEBI:30616"/>
        <dbReference type="ChEBI" id="CHEBI:46858"/>
        <dbReference type="ChEBI" id="CHEBI:61978"/>
        <dbReference type="ChEBI" id="CHEBI:456216"/>
    </reaction>
</comment>
<proteinExistence type="inferred from homology"/>
<evidence type="ECO:0000259" key="21">
    <source>
        <dbReference type="Pfam" id="PF13614"/>
    </source>
</evidence>
<protein>
    <recommendedName>
        <fullName evidence="16">Putative tyrosine-protein kinase EpsB</fullName>
    </recommendedName>
    <alternativeName>
        <fullName evidence="17">EPS I polysaccharide export protein EpsB</fullName>
    </alternativeName>
</protein>
<feature type="domain" description="AAA" evidence="21">
    <location>
        <begin position="554"/>
        <end position="674"/>
    </location>
</feature>
<evidence type="ECO:0000256" key="13">
    <source>
        <dbReference type="ARBA" id="ARBA00023169"/>
    </source>
</evidence>
<keyword evidence="6 19" id="KW-0812">Transmembrane</keyword>
<keyword evidence="5" id="KW-0808">Transferase</keyword>
<dbReference type="Pfam" id="PF02706">
    <property type="entry name" value="Wzz"/>
    <property type="match status" value="1"/>
</dbReference>
<dbReference type="InterPro" id="IPR050445">
    <property type="entry name" value="Bact_polysacc_biosynth/exp"/>
</dbReference>
<dbReference type="Pfam" id="PF13807">
    <property type="entry name" value="GNVR"/>
    <property type="match status" value="1"/>
</dbReference>
<dbReference type="InterPro" id="IPR027417">
    <property type="entry name" value="P-loop_NTPase"/>
</dbReference>
<evidence type="ECO:0000256" key="18">
    <source>
        <dbReference type="SAM" id="Coils"/>
    </source>
</evidence>
<keyword evidence="9" id="KW-0067">ATP-binding</keyword>
<keyword evidence="24" id="KW-1185">Reference proteome</keyword>
<dbReference type="NCBIfam" id="TIGR01005">
    <property type="entry name" value="eps_transp_fam"/>
    <property type="match status" value="1"/>
</dbReference>
<dbReference type="NCBIfam" id="TIGR01007">
    <property type="entry name" value="eps_fam"/>
    <property type="match status" value="1"/>
</dbReference>
<comment type="similarity">
    <text evidence="2">Belongs to the etk/wzc family.</text>
</comment>
<evidence type="ECO:0000256" key="17">
    <source>
        <dbReference type="ARBA" id="ARBA00081049"/>
    </source>
</evidence>
<keyword evidence="4" id="KW-0997">Cell inner membrane</keyword>
<dbReference type="GO" id="GO:0005524">
    <property type="term" value="F:ATP binding"/>
    <property type="evidence" value="ECO:0007669"/>
    <property type="project" value="UniProtKB-KW"/>
</dbReference>
<evidence type="ECO:0000313" key="24">
    <source>
        <dbReference type="Proteomes" id="UP000199365"/>
    </source>
</evidence>
<reference evidence="24" key="1">
    <citation type="submission" date="2016-10" db="EMBL/GenBank/DDBJ databases">
        <authorList>
            <person name="Varghese N."/>
            <person name="Submissions S."/>
        </authorList>
    </citation>
    <scope>NUCLEOTIDE SEQUENCE [LARGE SCALE GENOMIC DNA]</scope>
    <source>
        <strain evidence="24">DUS833</strain>
    </source>
</reference>
<dbReference type="RefSeq" id="WP_090812928.1">
    <property type="nucleotide sequence ID" value="NZ_FNKX01000005.1"/>
</dbReference>
<keyword evidence="13" id="KW-0270">Exopolysaccharide synthesis</keyword>
<evidence type="ECO:0000256" key="4">
    <source>
        <dbReference type="ARBA" id="ARBA00022519"/>
    </source>
</evidence>
<feature type="domain" description="Polysaccharide chain length determinant N-terminal" evidence="20">
    <location>
        <begin position="17"/>
        <end position="109"/>
    </location>
</feature>
<name>A0A1H1KMS6_9BURK</name>
<dbReference type="InterPro" id="IPR005700">
    <property type="entry name" value="EPS_ExoP-like"/>
</dbReference>
<evidence type="ECO:0000256" key="9">
    <source>
        <dbReference type="ARBA" id="ARBA00022840"/>
    </source>
</evidence>
<evidence type="ECO:0000256" key="14">
    <source>
        <dbReference type="ARBA" id="ARBA00053015"/>
    </source>
</evidence>
<dbReference type="PANTHER" id="PTHR32309:SF32">
    <property type="entry name" value="TYROSINE-PROTEIN KINASE ETK-RELATED"/>
    <property type="match status" value="1"/>
</dbReference>
<comment type="function">
    <text evidence="15">Probably involved in polymerization and/or export of exopolysaccharide EPS I which functions as a virulence factor. May be involved in an ATP-dependent process in the pathway for EPS I production, possibly export of the trimeric repeat units across the inner membrane or their polymerization.</text>
</comment>
<evidence type="ECO:0000256" key="11">
    <source>
        <dbReference type="ARBA" id="ARBA00023136"/>
    </source>
</evidence>
<feature type="coiled-coil region" evidence="18">
    <location>
        <begin position="276"/>
        <end position="317"/>
    </location>
</feature>
<dbReference type="EMBL" id="FNKX01000005">
    <property type="protein sequence ID" value="SDR63075.1"/>
    <property type="molecule type" value="Genomic_DNA"/>
</dbReference>